<dbReference type="PANTHER" id="PTHR42879">
    <property type="entry name" value="3-OXOACYL-(ACYL-CARRIER-PROTEIN) REDUCTASE"/>
    <property type="match status" value="1"/>
</dbReference>
<dbReference type="PRINTS" id="PR00080">
    <property type="entry name" value="SDRFAMILY"/>
</dbReference>
<dbReference type="NCBIfam" id="TIGR01831">
    <property type="entry name" value="fabG_rel"/>
    <property type="match status" value="1"/>
</dbReference>
<dbReference type="SMART" id="SM00822">
    <property type="entry name" value="PKS_KR"/>
    <property type="match status" value="1"/>
</dbReference>
<accession>A0ABT2PST1</accession>
<protein>
    <submittedName>
        <fullName evidence="3">3-ketoacyl-ACP reductase FabG2</fullName>
    </submittedName>
</protein>
<dbReference type="Pfam" id="PF13561">
    <property type="entry name" value="adh_short_C2"/>
    <property type="match status" value="1"/>
</dbReference>
<evidence type="ECO:0000259" key="2">
    <source>
        <dbReference type="SMART" id="SM00822"/>
    </source>
</evidence>
<feature type="domain" description="Ketoreductase" evidence="2">
    <location>
        <begin position="8"/>
        <end position="194"/>
    </location>
</feature>
<organism evidence="3 4">
    <name type="scientific">Acidovorax bellezanensis</name>
    <dbReference type="NCBI Taxonomy" id="2976702"/>
    <lineage>
        <taxon>Bacteria</taxon>
        <taxon>Pseudomonadati</taxon>
        <taxon>Pseudomonadota</taxon>
        <taxon>Betaproteobacteria</taxon>
        <taxon>Burkholderiales</taxon>
        <taxon>Comamonadaceae</taxon>
        <taxon>Acidovorax</taxon>
    </lineage>
</organism>
<proteinExistence type="inferred from homology"/>
<dbReference type="PRINTS" id="PR00081">
    <property type="entry name" value="GDHRDH"/>
</dbReference>
<dbReference type="CDD" id="cd05333">
    <property type="entry name" value="BKR_SDR_c"/>
    <property type="match status" value="1"/>
</dbReference>
<evidence type="ECO:0000313" key="4">
    <source>
        <dbReference type="Proteomes" id="UP001525968"/>
    </source>
</evidence>
<comment type="caution">
    <text evidence="3">The sequence shown here is derived from an EMBL/GenBank/DDBJ whole genome shotgun (WGS) entry which is preliminary data.</text>
</comment>
<dbReference type="InterPro" id="IPR011285">
    <property type="entry name" value="FabG-rel"/>
</dbReference>
<sequence>MNDVPQAGTVLVTGSSRGIGRAIALRLAQAGYDIVVHCRSGVAQAQQVAAEIEAMGRMARVLQFDVADRAACAQALETDILAHGAYYGVVCNAGIARDNAFPAMTGEEWDAVIHTNLDAFYNVLKPVVMPMVRRRKPGRIVTLASVSALMGNRGQTNYSAAKAGVIAATKSLAVEMAKREITVNCVAPGLIDTEMVPDEVRDEAMKIIPMRRMGRADEVAGLVAFLMGPEAGYITRQVISVNGGMVG</sequence>
<dbReference type="EMBL" id="JAODYH010000014">
    <property type="protein sequence ID" value="MCT9812941.1"/>
    <property type="molecule type" value="Genomic_DNA"/>
</dbReference>
<dbReference type="RefSeq" id="WP_261502188.1">
    <property type="nucleotide sequence ID" value="NZ_JAODYH010000014.1"/>
</dbReference>
<evidence type="ECO:0000256" key="1">
    <source>
        <dbReference type="ARBA" id="ARBA00006484"/>
    </source>
</evidence>
<name>A0ABT2PST1_9BURK</name>
<dbReference type="NCBIfam" id="NF009466">
    <property type="entry name" value="PRK12826.1-2"/>
    <property type="match status" value="1"/>
</dbReference>
<dbReference type="InterPro" id="IPR036291">
    <property type="entry name" value="NAD(P)-bd_dom_sf"/>
</dbReference>
<keyword evidence="4" id="KW-1185">Reference proteome</keyword>
<dbReference type="Gene3D" id="3.40.50.720">
    <property type="entry name" value="NAD(P)-binding Rossmann-like Domain"/>
    <property type="match status" value="1"/>
</dbReference>
<dbReference type="InterPro" id="IPR050259">
    <property type="entry name" value="SDR"/>
</dbReference>
<dbReference type="InterPro" id="IPR057326">
    <property type="entry name" value="KR_dom"/>
</dbReference>
<dbReference type="NCBIfam" id="NF004200">
    <property type="entry name" value="PRK05653.1-5"/>
    <property type="match status" value="1"/>
</dbReference>
<dbReference type="InterPro" id="IPR002347">
    <property type="entry name" value="SDR_fam"/>
</dbReference>
<dbReference type="Proteomes" id="UP001525968">
    <property type="component" value="Unassembled WGS sequence"/>
</dbReference>
<reference evidence="3 4" key="1">
    <citation type="submission" date="2022-09" db="EMBL/GenBank/DDBJ databases">
        <title>Draft genome of isolate Be4.</title>
        <authorList>
            <person name="Sanchez-Castro I."/>
            <person name="Martinez-Rodriguez P."/>
            <person name="Descostes M."/>
            <person name="Merroun M."/>
        </authorList>
    </citation>
    <scope>NUCLEOTIDE SEQUENCE [LARGE SCALE GENOMIC DNA]</scope>
    <source>
        <strain evidence="3 4">Be4</strain>
    </source>
</reference>
<comment type="similarity">
    <text evidence="1">Belongs to the short-chain dehydrogenases/reductases (SDR) family.</text>
</comment>
<gene>
    <name evidence="3" type="ORF">N0K08_20115</name>
</gene>
<dbReference type="PANTHER" id="PTHR42879:SF2">
    <property type="entry name" value="3-OXOACYL-[ACYL-CARRIER-PROTEIN] REDUCTASE FABG"/>
    <property type="match status" value="1"/>
</dbReference>
<evidence type="ECO:0000313" key="3">
    <source>
        <dbReference type="EMBL" id="MCT9812941.1"/>
    </source>
</evidence>
<dbReference type="SUPFAM" id="SSF51735">
    <property type="entry name" value="NAD(P)-binding Rossmann-fold domains"/>
    <property type="match status" value="1"/>
</dbReference>